<comment type="caution">
    <text evidence="1">The sequence shown here is derived from an EMBL/GenBank/DDBJ whole genome shotgun (WGS) entry which is preliminary data.</text>
</comment>
<dbReference type="Proteomes" id="UP000092649">
    <property type="component" value="Unassembled WGS sequence"/>
</dbReference>
<gene>
    <name evidence="1" type="ORF">QS62_04230</name>
</gene>
<dbReference type="RefSeq" id="WP_066106408.1">
    <property type="nucleotide sequence ID" value="NZ_JTJL01000014.1"/>
</dbReference>
<evidence type="ECO:0000313" key="1">
    <source>
        <dbReference type="EMBL" id="OBW95201.1"/>
    </source>
</evidence>
<sequence>MTWTIKKGRPYKYNPQILTKRLRATIDYYLTQRPPIYQLVQVGNQTKVLGGEFPTLSEFLVVNNISASAFYRLLKVNPDLADCYEIFRTLQVSRITKIGLCSISPKISKMCIFLLKMHYKRQQKSIYRERQYQSIINELNRILQQGIILPQQEDKAA</sequence>
<dbReference type="AlphaFoldDB" id="A0A1A7P0C3"/>
<accession>A0A1A7P0C3</accession>
<proteinExistence type="predicted"/>
<name>A0A1A7P0C3_9PAST</name>
<reference evidence="1 2" key="1">
    <citation type="submission" date="2014-11" db="EMBL/GenBank/DDBJ databases">
        <title>Pan-genome of Gallibacterium spp.</title>
        <authorList>
            <person name="Kudirkiene E."/>
            <person name="Bojesen A.M."/>
        </authorList>
    </citation>
    <scope>NUCLEOTIDE SEQUENCE [LARGE SCALE GENOMIC DNA]</scope>
    <source>
        <strain evidence="1 2">F150</strain>
    </source>
</reference>
<organism evidence="1 2">
    <name type="scientific">Gallibacterium salpingitidis</name>
    <dbReference type="NCBI Taxonomy" id="505341"/>
    <lineage>
        <taxon>Bacteria</taxon>
        <taxon>Pseudomonadati</taxon>
        <taxon>Pseudomonadota</taxon>
        <taxon>Gammaproteobacteria</taxon>
        <taxon>Pasteurellales</taxon>
        <taxon>Pasteurellaceae</taxon>
        <taxon>Gallibacterium</taxon>
    </lineage>
</organism>
<evidence type="ECO:0000313" key="2">
    <source>
        <dbReference type="Proteomes" id="UP000092649"/>
    </source>
</evidence>
<protein>
    <submittedName>
        <fullName evidence="1">Uncharacterized protein</fullName>
    </submittedName>
</protein>
<keyword evidence="2" id="KW-1185">Reference proteome</keyword>
<dbReference type="EMBL" id="JTJL01000014">
    <property type="protein sequence ID" value="OBW95201.1"/>
    <property type="molecule type" value="Genomic_DNA"/>
</dbReference>